<name>A0A1D3D2J5_9EIME</name>
<dbReference type="AlphaFoldDB" id="A0A1D3D2J5"/>
<dbReference type="Proteomes" id="UP000095192">
    <property type="component" value="Unassembled WGS sequence"/>
</dbReference>
<sequence>MKDTQSSTSLADDRQQKVPCCTAPQAAHHLTRKTVDIMIICRETRTLVLNRTLGELLASAIHGAKQI</sequence>
<protein>
    <submittedName>
        <fullName evidence="1">Uncharacterized protein</fullName>
    </submittedName>
</protein>
<comment type="caution">
    <text evidence="1">The sequence shown here is derived from an EMBL/GenBank/DDBJ whole genome shotgun (WGS) entry which is preliminary data.</text>
</comment>
<evidence type="ECO:0000313" key="1">
    <source>
        <dbReference type="EMBL" id="OEH77660.1"/>
    </source>
</evidence>
<evidence type="ECO:0000313" key="2">
    <source>
        <dbReference type="Proteomes" id="UP000095192"/>
    </source>
</evidence>
<accession>A0A1D3D2J5</accession>
<reference evidence="1 2" key="1">
    <citation type="journal article" date="2016" name="BMC Genomics">
        <title>Comparative genomics reveals Cyclospora cayetanensis possesses coccidia-like metabolism and invasion components but unique surface antigens.</title>
        <authorList>
            <person name="Liu S."/>
            <person name="Wang L."/>
            <person name="Zheng H."/>
            <person name="Xu Z."/>
            <person name="Roellig D.M."/>
            <person name="Li N."/>
            <person name="Frace M.A."/>
            <person name="Tang K."/>
            <person name="Arrowood M.J."/>
            <person name="Moss D.M."/>
            <person name="Zhang L."/>
            <person name="Feng Y."/>
            <person name="Xiao L."/>
        </authorList>
    </citation>
    <scope>NUCLEOTIDE SEQUENCE [LARGE SCALE GENOMIC DNA]</scope>
    <source>
        <strain evidence="1 2">CHN_HEN01</strain>
    </source>
</reference>
<dbReference type="VEuPathDB" id="ToxoDB:cyc_00896"/>
<gene>
    <name evidence="1" type="ORF">cyc_00896</name>
</gene>
<keyword evidence="2" id="KW-1185">Reference proteome</keyword>
<dbReference type="EMBL" id="JROU02001024">
    <property type="protein sequence ID" value="OEH77660.1"/>
    <property type="molecule type" value="Genomic_DNA"/>
</dbReference>
<dbReference type="InParanoid" id="A0A1D3D2J5"/>
<proteinExistence type="predicted"/>
<organism evidence="1 2">
    <name type="scientific">Cyclospora cayetanensis</name>
    <dbReference type="NCBI Taxonomy" id="88456"/>
    <lineage>
        <taxon>Eukaryota</taxon>
        <taxon>Sar</taxon>
        <taxon>Alveolata</taxon>
        <taxon>Apicomplexa</taxon>
        <taxon>Conoidasida</taxon>
        <taxon>Coccidia</taxon>
        <taxon>Eucoccidiorida</taxon>
        <taxon>Eimeriorina</taxon>
        <taxon>Eimeriidae</taxon>
        <taxon>Cyclospora</taxon>
    </lineage>
</organism>